<dbReference type="Gene3D" id="3.65.10.10">
    <property type="entry name" value="Enolpyruvate transferase domain"/>
    <property type="match status" value="2"/>
</dbReference>
<dbReference type="InterPro" id="IPR013792">
    <property type="entry name" value="RNA3'P_cycl/enolpyr_Trfase_a/b"/>
</dbReference>
<dbReference type="GO" id="GO:0009252">
    <property type="term" value="P:peptidoglycan biosynthetic process"/>
    <property type="evidence" value="ECO:0007669"/>
    <property type="project" value="UniProtKB-UniRule"/>
</dbReference>
<dbReference type="OrthoDB" id="9803760at2"/>
<dbReference type="GO" id="GO:0019277">
    <property type="term" value="P:UDP-N-acetylgalactosamine biosynthetic process"/>
    <property type="evidence" value="ECO:0007669"/>
    <property type="project" value="InterPro"/>
</dbReference>
<dbReference type="PANTHER" id="PTHR43783">
    <property type="entry name" value="UDP-N-ACETYLGLUCOSAMINE 1-CARBOXYVINYLTRANSFERASE"/>
    <property type="match status" value="1"/>
</dbReference>
<evidence type="ECO:0000256" key="2">
    <source>
        <dbReference type="ARBA" id="ARBA00004752"/>
    </source>
</evidence>
<feature type="binding site" evidence="12">
    <location>
        <begin position="21"/>
        <end position="22"/>
    </location>
    <ligand>
        <name>phosphoenolpyruvate</name>
        <dbReference type="ChEBI" id="CHEBI:58702"/>
    </ligand>
</feature>
<feature type="binding site" evidence="12">
    <location>
        <position position="90"/>
    </location>
    <ligand>
        <name>UDP-N-acetyl-alpha-D-glucosamine</name>
        <dbReference type="ChEBI" id="CHEBI:57705"/>
    </ligand>
</feature>
<comment type="similarity">
    <text evidence="10 12">Belongs to the EPSP synthase family. MurA subfamily.</text>
</comment>
<dbReference type="GO" id="GO:0005737">
    <property type="term" value="C:cytoplasm"/>
    <property type="evidence" value="ECO:0007669"/>
    <property type="project" value="UniProtKB-SubCell"/>
</dbReference>
<keyword evidence="15" id="KW-1185">Reference proteome</keyword>
<dbReference type="Pfam" id="PF00275">
    <property type="entry name" value="EPSP_synthase"/>
    <property type="match status" value="1"/>
</dbReference>
<name>A0A1M5NT58_9FIRM</name>
<evidence type="ECO:0000256" key="10">
    <source>
        <dbReference type="ARBA" id="ARBA00038367"/>
    </source>
</evidence>
<evidence type="ECO:0000259" key="13">
    <source>
        <dbReference type="Pfam" id="PF00275"/>
    </source>
</evidence>
<sequence>MSIMVRGETRLKGEVEISSSKNAILPILAASLLTEGKVILKKVPLIEDVKVINCLLKELGVNIKENGNIITIDGNIINIHPPYELVKKIRASFLLMAPILATRGEVRVSLPGGCAIGNRPIDLHLKGFKALGAELTLAGGDIIAKAKKLRGNHIYLDFPSVGATENIMMAASLASGTTYIENAALEPEIVDLANFINAMGGKINGAGTNIIRIEGVKKLKGTEYTSIPDRIEAGTFMLAAAATRGDVIINNVIPEHVKAVTAKLMESGAQVEEGENKIRVQGKEKINPVYIKTLPYPGFPTDMQAQFMAYLSLAQGSSIVTESVFENRFMHVPELVRMGASIRIEGRTAVIKGVQELNGTEVTATDLRAGAALLIAGMMARGITKVSNSYHIDRGYENIVDKFARLGADIKRE</sequence>
<dbReference type="AlphaFoldDB" id="A0A1M5NT58"/>
<comment type="subcellular location">
    <subcellularLocation>
        <location evidence="1 12">Cytoplasm</location>
    </subcellularLocation>
</comment>
<dbReference type="STRING" id="1123382.SAMN02745221_01291"/>
<dbReference type="EC" id="2.5.1.7" evidence="12"/>
<dbReference type="NCBIfam" id="NF006873">
    <property type="entry name" value="PRK09369.1"/>
    <property type="match status" value="1"/>
</dbReference>
<evidence type="ECO:0000256" key="9">
    <source>
        <dbReference type="ARBA" id="ARBA00023316"/>
    </source>
</evidence>
<dbReference type="GO" id="GO:0051301">
    <property type="term" value="P:cell division"/>
    <property type="evidence" value="ECO:0007669"/>
    <property type="project" value="UniProtKB-KW"/>
</dbReference>
<dbReference type="EMBL" id="FQWY01000018">
    <property type="protein sequence ID" value="SHG92741.1"/>
    <property type="molecule type" value="Genomic_DNA"/>
</dbReference>
<keyword evidence="8 12" id="KW-0131">Cell cycle</keyword>
<dbReference type="NCBIfam" id="TIGR01072">
    <property type="entry name" value="murA"/>
    <property type="match status" value="1"/>
</dbReference>
<dbReference type="CDD" id="cd01555">
    <property type="entry name" value="UdpNAET"/>
    <property type="match status" value="1"/>
</dbReference>
<feature type="binding site" evidence="12">
    <location>
        <position position="302"/>
    </location>
    <ligand>
        <name>UDP-N-acetyl-alpha-D-glucosamine</name>
        <dbReference type="ChEBI" id="CHEBI:57705"/>
    </ligand>
</feature>
<dbReference type="InterPro" id="IPR001986">
    <property type="entry name" value="Enolpyruvate_Tfrase_dom"/>
</dbReference>
<dbReference type="HAMAP" id="MF_00111">
    <property type="entry name" value="MurA"/>
    <property type="match status" value="1"/>
</dbReference>
<proteinExistence type="inferred from homology"/>
<dbReference type="FunFam" id="3.65.10.10:FF:000001">
    <property type="entry name" value="UDP-N-acetylglucosamine 1-carboxyvinyltransferase"/>
    <property type="match status" value="1"/>
</dbReference>
<organism evidence="14 15">
    <name type="scientific">Thermosyntropha lipolytica DSM 11003</name>
    <dbReference type="NCBI Taxonomy" id="1123382"/>
    <lineage>
        <taxon>Bacteria</taxon>
        <taxon>Bacillati</taxon>
        <taxon>Bacillota</taxon>
        <taxon>Clostridia</taxon>
        <taxon>Eubacteriales</taxon>
        <taxon>Syntrophomonadaceae</taxon>
        <taxon>Thermosyntropha</taxon>
    </lineage>
</organism>
<evidence type="ECO:0000256" key="12">
    <source>
        <dbReference type="HAMAP-Rule" id="MF_00111"/>
    </source>
</evidence>
<comment type="caution">
    <text evidence="12">Lacks conserved residue(s) required for the propagation of feature annotation.</text>
</comment>
<keyword evidence="12" id="KW-0670">Pyruvate</keyword>
<dbReference type="RefSeq" id="WP_073091767.1">
    <property type="nucleotide sequence ID" value="NZ_FQWY01000018.1"/>
</dbReference>
<evidence type="ECO:0000256" key="5">
    <source>
        <dbReference type="ARBA" id="ARBA00022679"/>
    </source>
</evidence>
<evidence type="ECO:0000256" key="3">
    <source>
        <dbReference type="ARBA" id="ARBA00022490"/>
    </source>
</evidence>
<dbReference type="InterPro" id="IPR005750">
    <property type="entry name" value="UDP_GlcNAc_COvinyl_MurA"/>
</dbReference>
<keyword evidence="5 12" id="KW-0808">Transferase</keyword>
<gene>
    <name evidence="12" type="primary">murA</name>
    <name evidence="14" type="ORF">SAMN02745221_01291</name>
</gene>
<dbReference type="GO" id="GO:0008760">
    <property type="term" value="F:UDP-N-acetylglucosamine 1-carboxyvinyltransferase activity"/>
    <property type="evidence" value="ECO:0007669"/>
    <property type="project" value="UniProtKB-UniRule"/>
</dbReference>
<dbReference type="SUPFAM" id="SSF55205">
    <property type="entry name" value="EPT/RTPC-like"/>
    <property type="match status" value="1"/>
</dbReference>
<evidence type="ECO:0000313" key="15">
    <source>
        <dbReference type="Proteomes" id="UP000242329"/>
    </source>
</evidence>
<evidence type="ECO:0000313" key="14">
    <source>
        <dbReference type="EMBL" id="SHG92741.1"/>
    </source>
</evidence>
<feature type="binding site" evidence="12">
    <location>
        <position position="324"/>
    </location>
    <ligand>
        <name>UDP-N-acetyl-alpha-D-glucosamine</name>
        <dbReference type="ChEBI" id="CHEBI:57705"/>
    </ligand>
</feature>
<feature type="active site" description="Proton donor" evidence="12">
    <location>
        <position position="114"/>
    </location>
</feature>
<feature type="modified residue" description="2-(S-cysteinyl)pyruvic acid O-phosphothioketal" evidence="12">
    <location>
        <position position="114"/>
    </location>
</feature>
<protein>
    <recommendedName>
        <fullName evidence="12">UDP-N-acetylglucosamine 1-carboxyvinyltransferase</fullName>
        <ecNumber evidence="12">2.5.1.7</ecNumber>
    </recommendedName>
    <alternativeName>
        <fullName evidence="12">Enoylpyruvate transferase</fullName>
    </alternativeName>
    <alternativeName>
        <fullName evidence="12">UDP-N-acetylglucosamine enolpyruvyl transferase</fullName>
        <shortName evidence="12">EPT</shortName>
    </alternativeName>
</protein>
<dbReference type="UniPathway" id="UPA00219"/>
<dbReference type="InterPro" id="IPR050068">
    <property type="entry name" value="MurA_subfamily"/>
</dbReference>
<evidence type="ECO:0000256" key="11">
    <source>
        <dbReference type="ARBA" id="ARBA00047527"/>
    </source>
</evidence>
<keyword evidence="6 12" id="KW-0133">Cell shape</keyword>
<evidence type="ECO:0000256" key="8">
    <source>
        <dbReference type="ARBA" id="ARBA00023306"/>
    </source>
</evidence>
<keyword evidence="4 12" id="KW-0132">Cell division</keyword>
<feature type="domain" description="Enolpyruvate transferase" evidence="13">
    <location>
        <begin position="5"/>
        <end position="402"/>
    </location>
</feature>
<accession>A0A1M5NT58</accession>
<dbReference type="PANTHER" id="PTHR43783:SF1">
    <property type="entry name" value="UDP-N-ACETYLGLUCOSAMINE 1-CARBOXYVINYLTRANSFERASE"/>
    <property type="match status" value="1"/>
</dbReference>
<dbReference type="Proteomes" id="UP000242329">
    <property type="component" value="Unassembled WGS sequence"/>
</dbReference>
<comment type="function">
    <text evidence="12">Cell wall formation. Adds enolpyruvyl to UDP-N-acetylglucosamine.</text>
</comment>
<keyword evidence="3 12" id="KW-0963">Cytoplasm</keyword>
<keyword evidence="7 12" id="KW-0573">Peptidoglycan synthesis</keyword>
<evidence type="ECO:0000256" key="4">
    <source>
        <dbReference type="ARBA" id="ARBA00022618"/>
    </source>
</evidence>
<keyword evidence="9 12" id="KW-0961">Cell wall biogenesis/degradation</keyword>
<comment type="catalytic activity">
    <reaction evidence="11 12">
        <text>phosphoenolpyruvate + UDP-N-acetyl-alpha-D-glucosamine = UDP-N-acetyl-3-O-(1-carboxyvinyl)-alpha-D-glucosamine + phosphate</text>
        <dbReference type="Rhea" id="RHEA:18681"/>
        <dbReference type="ChEBI" id="CHEBI:43474"/>
        <dbReference type="ChEBI" id="CHEBI:57705"/>
        <dbReference type="ChEBI" id="CHEBI:58702"/>
        <dbReference type="ChEBI" id="CHEBI:68483"/>
        <dbReference type="EC" id="2.5.1.7"/>
    </reaction>
</comment>
<evidence type="ECO:0000256" key="6">
    <source>
        <dbReference type="ARBA" id="ARBA00022960"/>
    </source>
</evidence>
<comment type="pathway">
    <text evidence="2 12">Cell wall biogenesis; peptidoglycan biosynthesis.</text>
</comment>
<dbReference type="GO" id="GO:0071555">
    <property type="term" value="P:cell wall organization"/>
    <property type="evidence" value="ECO:0007669"/>
    <property type="project" value="UniProtKB-KW"/>
</dbReference>
<reference evidence="15" key="1">
    <citation type="submission" date="2016-11" db="EMBL/GenBank/DDBJ databases">
        <authorList>
            <person name="Varghese N."/>
            <person name="Submissions S."/>
        </authorList>
    </citation>
    <scope>NUCLEOTIDE SEQUENCE [LARGE SCALE GENOMIC DNA]</scope>
    <source>
        <strain evidence="15">DSM 11003</strain>
    </source>
</reference>
<dbReference type="InterPro" id="IPR036968">
    <property type="entry name" value="Enolpyruvate_Tfrase_sf"/>
</dbReference>
<feature type="binding site" evidence="12">
    <location>
        <begin position="119"/>
        <end position="123"/>
    </location>
    <ligand>
        <name>UDP-N-acetyl-alpha-D-glucosamine</name>
        <dbReference type="ChEBI" id="CHEBI:57705"/>
    </ligand>
</feature>
<dbReference type="GO" id="GO:0008360">
    <property type="term" value="P:regulation of cell shape"/>
    <property type="evidence" value="ECO:0007669"/>
    <property type="project" value="UniProtKB-KW"/>
</dbReference>
<evidence type="ECO:0000256" key="1">
    <source>
        <dbReference type="ARBA" id="ARBA00004496"/>
    </source>
</evidence>
<evidence type="ECO:0000256" key="7">
    <source>
        <dbReference type="ARBA" id="ARBA00022984"/>
    </source>
</evidence>